<comment type="caution">
    <text evidence="2">The sequence shown here is derived from an EMBL/GenBank/DDBJ whole genome shotgun (WGS) entry which is preliminary data.</text>
</comment>
<feature type="compositionally biased region" description="Polar residues" evidence="1">
    <location>
        <begin position="83"/>
        <end position="94"/>
    </location>
</feature>
<evidence type="ECO:0000256" key="1">
    <source>
        <dbReference type="SAM" id="MobiDB-lite"/>
    </source>
</evidence>
<dbReference type="Proteomes" id="UP000077275">
    <property type="component" value="Unassembled WGS sequence"/>
</dbReference>
<protein>
    <recommendedName>
        <fullName evidence="4">Pseudomurein-binding repeat protein</fullName>
    </recommendedName>
</protein>
<dbReference type="InterPro" id="IPR018975">
    <property type="entry name" value="Pseudomurein-binding_repeat"/>
</dbReference>
<evidence type="ECO:0008006" key="4">
    <source>
        <dbReference type="Google" id="ProtNLM"/>
    </source>
</evidence>
<gene>
    <name evidence="2" type="ORF">MBCUT_07890</name>
</gene>
<reference evidence="2 3" key="1">
    <citation type="submission" date="2016-04" db="EMBL/GenBank/DDBJ databases">
        <title>Genome sequence of Methanobrevibacter cuticularis DSM 11139.</title>
        <authorList>
            <person name="Poehlein A."/>
            <person name="Seedorf H."/>
            <person name="Daniel R."/>
        </authorList>
    </citation>
    <scope>NUCLEOTIDE SEQUENCE [LARGE SCALE GENOMIC DNA]</scope>
    <source>
        <strain evidence="2 3">DSM 11139</strain>
    </source>
</reference>
<dbReference type="OrthoDB" id="75202at2157"/>
<dbReference type="EMBL" id="LWMW01000091">
    <property type="protein sequence ID" value="KZX16487.1"/>
    <property type="molecule type" value="Genomic_DNA"/>
</dbReference>
<dbReference type="PATRIC" id="fig|47311.3.peg.871"/>
<feature type="region of interest" description="Disordered" evidence="1">
    <location>
        <begin position="58"/>
        <end position="94"/>
    </location>
</feature>
<organism evidence="2 3">
    <name type="scientific">Methanobrevibacter cuticularis</name>
    <dbReference type="NCBI Taxonomy" id="47311"/>
    <lineage>
        <taxon>Archaea</taxon>
        <taxon>Methanobacteriati</taxon>
        <taxon>Methanobacteriota</taxon>
        <taxon>Methanomada group</taxon>
        <taxon>Methanobacteria</taxon>
        <taxon>Methanobacteriales</taxon>
        <taxon>Methanobacteriaceae</taxon>
        <taxon>Methanobrevibacter</taxon>
    </lineage>
</organism>
<dbReference type="Pfam" id="PF09373">
    <property type="entry name" value="PMBR"/>
    <property type="match status" value="1"/>
</dbReference>
<evidence type="ECO:0000313" key="2">
    <source>
        <dbReference type="EMBL" id="KZX16487.1"/>
    </source>
</evidence>
<keyword evidence="3" id="KW-1185">Reference proteome</keyword>
<proteinExistence type="predicted"/>
<sequence>MATRKIKHSVFILIVIMAVFSSLSILSAADNNASMNLSSENNNQESIATLSIASEENASSNVNNSNSTNNSTQNNTNGSTVSPNSSTNGGPKNLSQNNIIKAAKSINSYAVKNKRLPNYVTISGYKFSMPEFLYLMSKTIYNKQKNIKSNIIVKYNVKNPTKTSGSWVRGKIYSVYYYKYATTLIKYVDKNKKVPNHVLTAGGNKLQYQTLIFLFSKILSKTSSKLPYYVSIDIKRADPLNMYVPTYTRDTYFASQFPTTILGKNNLGYVQFLGAIGNLNSKVKIAYIIGVHPLENQAHNSLYNNLIANSNKLKYKYYIYKITVTSNPSSYDQGRMNGQLLSQKYILPHAKKAKYNLVVDVHSNQGTREGGNYKKTNFLFAPLNNAKSKVIANKIIKNIPGLSYYYPASQTSPPYCTNPLVQSGTKTLVYETYKYESLAITNKYIKQLIVQIDKLAL</sequence>
<evidence type="ECO:0000313" key="3">
    <source>
        <dbReference type="Proteomes" id="UP000077275"/>
    </source>
</evidence>
<accession>A0A166CSL7</accession>
<feature type="compositionally biased region" description="Low complexity" evidence="1">
    <location>
        <begin position="58"/>
        <end position="82"/>
    </location>
</feature>
<dbReference type="AlphaFoldDB" id="A0A166CSL7"/>
<name>A0A166CSL7_9EURY</name>
<dbReference type="RefSeq" id="WP_067259168.1">
    <property type="nucleotide sequence ID" value="NZ_LWMW01000091.1"/>
</dbReference>